<organism evidence="3 4">
    <name type="scientific">Humicola insolens</name>
    <name type="common">Soft-rot fungus</name>
    <dbReference type="NCBI Taxonomy" id="85995"/>
    <lineage>
        <taxon>Eukaryota</taxon>
        <taxon>Fungi</taxon>
        <taxon>Dikarya</taxon>
        <taxon>Ascomycota</taxon>
        <taxon>Pezizomycotina</taxon>
        <taxon>Sordariomycetes</taxon>
        <taxon>Sordariomycetidae</taxon>
        <taxon>Sordariales</taxon>
        <taxon>Chaetomiaceae</taxon>
        <taxon>Mycothermus</taxon>
    </lineage>
</organism>
<evidence type="ECO:0000313" key="3">
    <source>
        <dbReference type="EMBL" id="KAL1842812.1"/>
    </source>
</evidence>
<sequence>MVSLLAHFGRLGGIFVGSAYPGQTMIGLDIPPETPQEHPPPPKEYGDPWAWDEDEQDYVRVGPADGVKQLYAEYQRAGSTAVTSRAPTLSRTESSSAENHRLTGSISIPKALPTSPSQAHAWDEPLGDDFQIVAKPKRFFTPGRIFKTVWFEPSPTTNTTTNSKPQPQPQTWTSQCPAFHGAKPLARFRWFVVVRRRPHYSLCFSITTAAASVAAATYNTANGITRTSDYVVLHNANVEPACPLPAENITHRPLAVIIEDSRQFIAPIARLDCGRVYTVEDHLPVAKIGRVHREYLDQLEEYYKQSVLQ</sequence>
<accession>A0ABR3VM88</accession>
<keyword evidence="4" id="KW-1185">Reference proteome</keyword>
<dbReference type="InterPro" id="IPR046497">
    <property type="entry name" value="DUF6590"/>
</dbReference>
<feature type="compositionally biased region" description="Polar residues" evidence="1">
    <location>
        <begin position="81"/>
        <end position="106"/>
    </location>
</feature>
<evidence type="ECO:0000313" key="4">
    <source>
        <dbReference type="Proteomes" id="UP001583172"/>
    </source>
</evidence>
<dbReference type="Proteomes" id="UP001583172">
    <property type="component" value="Unassembled WGS sequence"/>
</dbReference>
<evidence type="ECO:0000259" key="2">
    <source>
        <dbReference type="Pfam" id="PF20233"/>
    </source>
</evidence>
<dbReference type="Pfam" id="PF20233">
    <property type="entry name" value="DUF6590"/>
    <property type="match status" value="1"/>
</dbReference>
<feature type="region of interest" description="Disordered" evidence="1">
    <location>
        <begin position="81"/>
        <end position="120"/>
    </location>
</feature>
<dbReference type="EMBL" id="JAZGSY010000032">
    <property type="protein sequence ID" value="KAL1842812.1"/>
    <property type="molecule type" value="Genomic_DNA"/>
</dbReference>
<name>A0ABR3VM88_HUMIN</name>
<reference evidence="3 4" key="1">
    <citation type="journal article" date="2024" name="Commun. Biol.">
        <title>Comparative genomic analysis of thermophilic fungi reveals convergent evolutionary adaptations and gene losses.</title>
        <authorList>
            <person name="Steindorff A.S."/>
            <person name="Aguilar-Pontes M.V."/>
            <person name="Robinson A.J."/>
            <person name="Andreopoulos B."/>
            <person name="LaButti K."/>
            <person name="Kuo A."/>
            <person name="Mondo S."/>
            <person name="Riley R."/>
            <person name="Otillar R."/>
            <person name="Haridas S."/>
            <person name="Lipzen A."/>
            <person name="Grimwood J."/>
            <person name="Schmutz J."/>
            <person name="Clum A."/>
            <person name="Reid I.D."/>
            <person name="Moisan M.C."/>
            <person name="Butler G."/>
            <person name="Nguyen T.T.M."/>
            <person name="Dewar K."/>
            <person name="Conant G."/>
            <person name="Drula E."/>
            <person name="Henrissat B."/>
            <person name="Hansel C."/>
            <person name="Singer S."/>
            <person name="Hutchinson M.I."/>
            <person name="de Vries R.P."/>
            <person name="Natvig D.O."/>
            <person name="Powell A.J."/>
            <person name="Tsang A."/>
            <person name="Grigoriev I.V."/>
        </authorList>
    </citation>
    <scope>NUCLEOTIDE SEQUENCE [LARGE SCALE GENOMIC DNA]</scope>
    <source>
        <strain evidence="3 4">CBS 620.91</strain>
    </source>
</reference>
<comment type="caution">
    <text evidence="3">The sequence shown here is derived from an EMBL/GenBank/DDBJ whole genome shotgun (WGS) entry which is preliminary data.</text>
</comment>
<gene>
    <name evidence="3" type="ORF">VTJ49DRAFT_4141</name>
</gene>
<protein>
    <recommendedName>
        <fullName evidence="2">DUF6590 domain-containing protein</fullName>
    </recommendedName>
</protein>
<feature type="region of interest" description="Disordered" evidence="1">
    <location>
        <begin position="26"/>
        <end position="49"/>
    </location>
</feature>
<proteinExistence type="predicted"/>
<evidence type="ECO:0000256" key="1">
    <source>
        <dbReference type="SAM" id="MobiDB-lite"/>
    </source>
</evidence>
<feature type="domain" description="DUF6590" evidence="2">
    <location>
        <begin position="137"/>
        <end position="300"/>
    </location>
</feature>